<feature type="region of interest" description="Disordered" evidence="1">
    <location>
        <begin position="1"/>
        <end position="69"/>
    </location>
</feature>
<dbReference type="InterPro" id="IPR031355">
    <property type="entry name" value="YBL010C/LAA2-like"/>
</dbReference>
<accession>A0A0C9URN9</accession>
<dbReference type="PANTHER" id="PTHR38698">
    <property type="entry name" value="EXPRESSED PROTEIN"/>
    <property type="match status" value="1"/>
</dbReference>
<evidence type="ECO:0000313" key="3">
    <source>
        <dbReference type="Proteomes" id="UP000054279"/>
    </source>
</evidence>
<feature type="compositionally biased region" description="Polar residues" evidence="1">
    <location>
        <begin position="229"/>
        <end position="260"/>
    </location>
</feature>
<evidence type="ECO:0000256" key="1">
    <source>
        <dbReference type="SAM" id="MobiDB-lite"/>
    </source>
</evidence>
<proteinExistence type="predicted"/>
<dbReference type="AlphaFoldDB" id="A0A0C9URN9"/>
<dbReference type="Pfam" id="PF17104">
    <property type="entry name" value="YBL010C_LAA2"/>
    <property type="match status" value="1"/>
</dbReference>
<dbReference type="HOGENOM" id="CLU_731781_0_0_1"/>
<sequence>MDDWGLSVWDTPTDTPDSQPSQSTSILPPPPSEPNPASDDFDDFGEPEDPASTTQDDFGDDFGDFDDGVQMQTDIGAFEEEDIGDGFQDTFAAAIPPPRATWEPLRLDRLPPPKELTGMVEDILDDVWPLLDAGEVMTGEGIREVEGLNQVLVTSESRELYQALFSIPPSQISRPPNWTRSRIRRQHLISLGIPINLDEVLPHNNGKPLPMLNVTTRPSSAPPGPRSSQVPVNPPSGSNTRAGTPRSGTPVSGGRPSQNAPGLGPKPQLNEAKVEEMLNLSHDTLSLLPLSRLEGHLKTLKSLTNDTSALLAYLLQVRDSLQQDSETYNGLIAELVSEAQKLKSGSKTRTGVGKRGSTL</sequence>
<keyword evidence="3" id="KW-1185">Reference proteome</keyword>
<dbReference type="Proteomes" id="UP000054279">
    <property type="component" value="Unassembled WGS sequence"/>
</dbReference>
<feature type="region of interest" description="Disordered" evidence="1">
    <location>
        <begin position="208"/>
        <end position="268"/>
    </location>
</feature>
<feature type="compositionally biased region" description="Acidic residues" evidence="1">
    <location>
        <begin position="57"/>
        <end position="67"/>
    </location>
</feature>
<feature type="compositionally biased region" description="Polar residues" evidence="1">
    <location>
        <begin position="10"/>
        <end position="22"/>
    </location>
</feature>
<dbReference type="PANTHER" id="PTHR38698:SF1">
    <property type="entry name" value="FUNGAL PROTEIN"/>
    <property type="match status" value="1"/>
</dbReference>
<dbReference type="OrthoDB" id="5378975at2759"/>
<protein>
    <submittedName>
        <fullName evidence="2">Uncharacterized protein</fullName>
    </submittedName>
</protein>
<name>A0A0C9URN9_SPHS4</name>
<feature type="compositionally biased region" description="Acidic residues" evidence="1">
    <location>
        <begin position="39"/>
        <end position="49"/>
    </location>
</feature>
<reference evidence="2 3" key="1">
    <citation type="submission" date="2014-06" db="EMBL/GenBank/DDBJ databases">
        <title>Evolutionary Origins and Diversification of the Mycorrhizal Mutualists.</title>
        <authorList>
            <consortium name="DOE Joint Genome Institute"/>
            <consortium name="Mycorrhizal Genomics Consortium"/>
            <person name="Kohler A."/>
            <person name="Kuo A."/>
            <person name="Nagy L.G."/>
            <person name="Floudas D."/>
            <person name="Copeland A."/>
            <person name="Barry K.W."/>
            <person name="Cichocki N."/>
            <person name="Veneault-Fourrey C."/>
            <person name="LaButti K."/>
            <person name="Lindquist E.A."/>
            <person name="Lipzen A."/>
            <person name="Lundell T."/>
            <person name="Morin E."/>
            <person name="Murat C."/>
            <person name="Riley R."/>
            <person name="Ohm R."/>
            <person name="Sun H."/>
            <person name="Tunlid A."/>
            <person name="Henrissat B."/>
            <person name="Grigoriev I.V."/>
            <person name="Hibbett D.S."/>
            <person name="Martin F."/>
        </authorList>
    </citation>
    <scope>NUCLEOTIDE SEQUENCE [LARGE SCALE GENOMIC DNA]</scope>
    <source>
        <strain evidence="2 3">SS14</strain>
    </source>
</reference>
<gene>
    <name evidence="2" type="ORF">M422DRAFT_211579</name>
</gene>
<evidence type="ECO:0000313" key="2">
    <source>
        <dbReference type="EMBL" id="KIJ37464.1"/>
    </source>
</evidence>
<dbReference type="EMBL" id="KN837169">
    <property type="protein sequence ID" value="KIJ37464.1"/>
    <property type="molecule type" value="Genomic_DNA"/>
</dbReference>
<organism evidence="2 3">
    <name type="scientific">Sphaerobolus stellatus (strain SS14)</name>
    <dbReference type="NCBI Taxonomy" id="990650"/>
    <lineage>
        <taxon>Eukaryota</taxon>
        <taxon>Fungi</taxon>
        <taxon>Dikarya</taxon>
        <taxon>Basidiomycota</taxon>
        <taxon>Agaricomycotina</taxon>
        <taxon>Agaricomycetes</taxon>
        <taxon>Phallomycetidae</taxon>
        <taxon>Geastrales</taxon>
        <taxon>Sphaerobolaceae</taxon>
        <taxon>Sphaerobolus</taxon>
    </lineage>
</organism>